<evidence type="ECO:0000313" key="1">
    <source>
        <dbReference type="EMBL" id="XDQ15579.1"/>
    </source>
</evidence>
<organism evidence="1">
    <name type="scientific">Streptomyces sp. R11</name>
    <dbReference type="NCBI Taxonomy" id="3238625"/>
    <lineage>
        <taxon>Bacteria</taxon>
        <taxon>Bacillati</taxon>
        <taxon>Actinomycetota</taxon>
        <taxon>Actinomycetes</taxon>
        <taxon>Kitasatosporales</taxon>
        <taxon>Streptomycetaceae</taxon>
        <taxon>Streptomyces</taxon>
    </lineage>
</organism>
<gene>
    <name evidence="1" type="ORF">AB5J55_41015</name>
</gene>
<name>A0AB39NCC0_9ACTN</name>
<reference evidence="1" key="1">
    <citation type="submission" date="2024-07" db="EMBL/GenBank/DDBJ databases">
        <authorList>
            <person name="Yu S.T."/>
        </authorList>
    </citation>
    <scope>NUCLEOTIDE SEQUENCE</scope>
    <source>
        <strain evidence="1">R11</strain>
    </source>
</reference>
<accession>A0AB39NCC0</accession>
<dbReference type="EMBL" id="CP163432">
    <property type="protein sequence ID" value="XDQ15579.1"/>
    <property type="molecule type" value="Genomic_DNA"/>
</dbReference>
<sequence length="47" mass="5014">MTVATLCWAVAAGAGPGHRGRQRFGGRTVFHALRFFAPGFVPMPALE</sequence>
<dbReference type="RefSeq" id="WP_369275511.1">
    <property type="nucleotide sequence ID" value="NZ_CP163432.1"/>
</dbReference>
<protein>
    <submittedName>
        <fullName evidence="1">Uncharacterized protein</fullName>
    </submittedName>
</protein>
<proteinExistence type="predicted"/>
<dbReference type="AlphaFoldDB" id="A0AB39NCC0"/>